<keyword evidence="1" id="KW-0285">Flavoprotein</keyword>
<reference evidence="4 5" key="1">
    <citation type="submission" date="2020-10" db="EMBL/GenBank/DDBJ databases">
        <title>Connecting structure to function with the recovery of over 1000 high-quality activated sludge metagenome-assembled genomes encoding full-length rRNA genes using long-read sequencing.</title>
        <authorList>
            <person name="Singleton C.M."/>
            <person name="Petriglieri F."/>
            <person name="Kristensen J.M."/>
            <person name="Kirkegaard R.H."/>
            <person name="Michaelsen T.Y."/>
            <person name="Andersen M.H."/>
            <person name="Karst S.M."/>
            <person name="Dueholm M.S."/>
            <person name="Nielsen P.H."/>
            <person name="Albertsen M."/>
        </authorList>
    </citation>
    <scope>NUCLEOTIDE SEQUENCE [LARGE SCALE GENOMIC DNA]</scope>
    <source>
        <strain evidence="4">Ribe_18-Q3-R11-54_MAXAC.273</strain>
    </source>
</reference>
<gene>
    <name evidence="4" type="ORF">IPP15_06370</name>
</gene>
<dbReference type="PRINTS" id="PR00420">
    <property type="entry name" value="RNGMNOXGNASE"/>
</dbReference>
<organism evidence="4 5">
    <name type="scientific">Candidatus Opimibacter skivensis</name>
    <dbReference type="NCBI Taxonomy" id="2982028"/>
    <lineage>
        <taxon>Bacteria</taxon>
        <taxon>Pseudomonadati</taxon>
        <taxon>Bacteroidota</taxon>
        <taxon>Saprospiria</taxon>
        <taxon>Saprospirales</taxon>
        <taxon>Saprospiraceae</taxon>
        <taxon>Candidatus Opimibacter</taxon>
    </lineage>
</organism>
<dbReference type="AlphaFoldDB" id="A0A9D7SUE0"/>
<protein>
    <submittedName>
        <fullName evidence="4">NAD(P)/FAD-dependent oxidoreductase</fullName>
    </submittedName>
</protein>
<dbReference type="Pfam" id="PF00890">
    <property type="entry name" value="FAD_binding_2"/>
    <property type="match status" value="1"/>
</dbReference>
<evidence type="ECO:0000259" key="3">
    <source>
        <dbReference type="Pfam" id="PF00890"/>
    </source>
</evidence>
<dbReference type="InterPro" id="IPR003953">
    <property type="entry name" value="FAD-dep_OxRdtase_2_FAD-bd"/>
</dbReference>
<dbReference type="Gene3D" id="3.50.50.60">
    <property type="entry name" value="FAD/NAD(P)-binding domain"/>
    <property type="match status" value="1"/>
</dbReference>
<dbReference type="PANTHER" id="PTHR42685">
    <property type="entry name" value="GERANYLGERANYL DIPHOSPHATE REDUCTASE"/>
    <property type="match status" value="1"/>
</dbReference>
<dbReference type="EMBL" id="JADKGY010000001">
    <property type="protein sequence ID" value="MBK9982042.1"/>
    <property type="molecule type" value="Genomic_DNA"/>
</dbReference>
<name>A0A9D7SUE0_9BACT</name>
<evidence type="ECO:0000313" key="5">
    <source>
        <dbReference type="Proteomes" id="UP000808337"/>
    </source>
</evidence>
<accession>A0A9D7SUE0</accession>
<dbReference type="SUPFAM" id="SSF51905">
    <property type="entry name" value="FAD/NAD(P)-binding domain"/>
    <property type="match status" value="1"/>
</dbReference>
<evidence type="ECO:0000256" key="2">
    <source>
        <dbReference type="ARBA" id="ARBA00023002"/>
    </source>
</evidence>
<dbReference type="InterPro" id="IPR050407">
    <property type="entry name" value="Geranylgeranyl_reductase"/>
</dbReference>
<feature type="domain" description="FAD-dependent oxidoreductase 2 FAD-binding" evidence="3">
    <location>
        <begin position="23"/>
        <end position="54"/>
    </location>
</feature>
<keyword evidence="2" id="KW-0560">Oxidoreductase</keyword>
<dbReference type="InterPro" id="IPR036188">
    <property type="entry name" value="FAD/NAD-bd_sf"/>
</dbReference>
<sequence>MRCDGDVSNLKIENRKRIENLYDVIVIGSGPAGCAAAGTCTKAGLNVLIVTDQPNPYPLPVVVPGPLESIHPGVSSLLVKIGAEGAEFDATLALYSGIHAGDNYTPLGEDTKGTWQGMHINRDIFNARLVTLVQYLGMKVMYNVRVKDLILEDNKVVGIKTSFLDLGAKYIIDASGKKTIAGKMLKFKRRFYSPPLICWTGVSKIDETFSYDLTAAHFIPHKDGWTWLAPQPPDYCAWTMLSMKGEKSFLPPEELKTIITLNTIHFANMRWRLFRPVCSEGILLCGDAAGILDPAAGQGIFNALLSGITAANTVVKCIQEADLAAFHLAHYDDWFVREFEGKVEQLRLYYEEHGITVFGREQGAGSRDKMREQARSELIEICLF</sequence>
<evidence type="ECO:0000256" key="1">
    <source>
        <dbReference type="ARBA" id="ARBA00022630"/>
    </source>
</evidence>
<dbReference type="GO" id="GO:0016491">
    <property type="term" value="F:oxidoreductase activity"/>
    <property type="evidence" value="ECO:0007669"/>
    <property type="project" value="UniProtKB-KW"/>
</dbReference>
<dbReference type="Proteomes" id="UP000808337">
    <property type="component" value="Unassembled WGS sequence"/>
</dbReference>
<dbReference type="PANTHER" id="PTHR42685:SF18">
    <property type="entry name" value="DIGERANYLGERANYLGLYCEROPHOSPHOLIPID REDUCTASE"/>
    <property type="match status" value="1"/>
</dbReference>
<proteinExistence type="predicted"/>
<comment type="caution">
    <text evidence="4">The sequence shown here is derived from an EMBL/GenBank/DDBJ whole genome shotgun (WGS) entry which is preliminary data.</text>
</comment>
<evidence type="ECO:0000313" key="4">
    <source>
        <dbReference type="EMBL" id="MBK9982042.1"/>
    </source>
</evidence>